<organism evidence="3">
    <name type="scientific">Candidatus Kentrum sp. TC</name>
    <dbReference type="NCBI Taxonomy" id="2126339"/>
    <lineage>
        <taxon>Bacteria</taxon>
        <taxon>Pseudomonadati</taxon>
        <taxon>Pseudomonadota</taxon>
        <taxon>Gammaproteobacteria</taxon>
        <taxon>Candidatus Kentrum</taxon>
    </lineage>
</organism>
<feature type="compositionally biased region" description="Basic and acidic residues" evidence="1">
    <location>
        <begin position="92"/>
        <end position="104"/>
    </location>
</feature>
<evidence type="ECO:0000256" key="1">
    <source>
        <dbReference type="SAM" id="MobiDB-lite"/>
    </source>
</evidence>
<sequence>MPDTINSINEYTDEKGKSPYADWLRGLRDIRAKAKIIMQVDKMEVGLFGDVGPIGEGLSELRIHYGPGYRVYYGKKRQRLYLLLCGGDKSTQSKDVRKAKAYWKDHKRRNRHGA</sequence>
<dbReference type="PIRSF" id="PIRSF028744">
    <property type="entry name" value="Addict_mod_HI1419"/>
    <property type="match status" value="1"/>
</dbReference>
<dbReference type="AlphaFoldDB" id="A0A450ZBC4"/>
<dbReference type="Pfam" id="PF05973">
    <property type="entry name" value="Gp49"/>
    <property type="match status" value="1"/>
</dbReference>
<proteinExistence type="predicted"/>
<feature type="compositionally biased region" description="Basic residues" evidence="1">
    <location>
        <begin position="105"/>
        <end position="114"/>
    </location>
</feature>
<protein>
    <submittedName>
        <fullName evidence="3">Putative addiction module killer protein</fullName>
    </submittedName>
</protein>
<dbReference type="PANTHER" id="PTHR41791">
    <property type="entry name" value="SSL7039 PROTEIN"/>
    <property type="match status" value="1"/>
</dbReference>
<accession>A0A450ZBC4</accession>
<dbReference type="EMBL" id="CAADFT010000073">
    <property type="protein sequence ID" value="VFK46950.1"/>
    <property type="molecule type" value="Genomic_DNA"/>
</dbReference>
<evidence type="ECO:0000313" key="4">
    <source>
        <dbReference type="EMBL" id="VFK62097.1"/>
    </source>
</evidence>
<feature type="region of interest" description="Disordered" evidence="1">
    <location>
        <begin position="92"/>
        <end position="114"/>
    </location>
</feature>
<reference evidence="3" key="1">
    <citation type="submission" date="2019-02" db="EMBL/GenBank/DDBJ databases">
        <authorList>
            <person name="Gruber-Vodicka R. H."/>
            <person name="Seah K. B. B."/>
        </authorList>
    </citation>
    <scope>NUCLEOTIDE SEQUENCE</scope>
    <source>
        <strain evidence="3">BECK_BZ123</strain>
        <strain evidence="2">BECK_BZ125</strain>
        <strain evidence="4">BECK_BZ126</strain>
    </source>
</reference>
<dbReference type="NCBIfam" id="TIGR02683">
    <property type="entry name" value="upstrm_HI1419"/>
    <property type="match status" value="1"/>
</dbReference>
<dbReference type="EMBL" id="CAADFS010000132">
    <property type="protein sequence ID" value="VFK51082.1"/>
    <property type="molecule type" value="Genomic_DNA"/>
</dbReference>
<evidence type="ECO:0000313" key="2">
    <source>
        <dbReference type="EMBL" id="VFK46950.1"/>
    </source>
</evidence>
<dbReference type="InterPro" id="IPR009241">
    <property type="entry name" value="HigB-like"/>
</dbReference>
<evidence type="ECO:0000313" key="3">
    <source>
        <dbReference type="EMBL" id="VFK51082.1"/>
    </source>
</evidence>
<gene>
    <name evidence="3" type="ORF">BECKTC1821D_GA0114238_11323</name>
    <name evidence="2" type="ORF">BECKTC1821E_GA0114239_10736</name>
    <name evidence="4" type="ORF">BECKTC1821F_GA0114240_10696</name>
</gene>
<dbReference type="InterPro" id="IPR014056">
    <property type="entry name" value="TypeIITA-like_toxin_pred"/>
</dbReference>
<dbReference type="PANTHER" id="PTHR41791:SF1">
    <property type="entry name" value="SSL7039 PROTEIN"/>
    <property type="match status" value="1"/>
</dbReference>
<name>A0A450ZBC4_9GAMM</name>
<dbReference type="EMBL" id="CAADFW010000069">
    <property type="protein sequence ID" value="VFK62097.1"/>
    <property type="molecule type" value="Genomic_DNA"/>
</dbReference>